<keyword evidence="2" id="KW-1185">Reference proteome</keyword>
<evidence type="ECO:0008006" key="3">
    <source>
        <dbReference type="Google" id="ProtNLM"/>
    </source>
</evidence>
<evidence type="ECO:0000313" key="1">
    <source>
        <dbReference type="EMBL" id="MEF3081862.1"/>
    </source>
</evidence>
<gene>
    <name evidence="1" type="ORF">V3391_06500</name>
</gene>
<name>A0ABU7WDQ1_9GAMM</name>
<evidence type="ECO:0000313" key="2">
    <source>
        <dbReference type="Proteomes" id="UP001358324"/>
    </source>
</evidence>
<dbReference type="EMBL" id="JAZHBM010000001">
    <property type="protein sequence ID" value="MEF3081862.1"/>
    <property type="molecule type" value="Genomic_DNA"/>
</dbReference>
<sequence>MARISRRNSALKFYLNGRAARDLHGLTDLAGNLLDAYDVSVIRARAGLFRRAEPAAKRNVRAIYNVRASALADRFRIEEGVRGKGRDSEELISIWASTRQLGLIEFGGRWRGPARRKNGRLVAGASAEIVRGKRKTYDSAFIATIKGREAIRVRSFDRARGRRFGRGPVRMLRGPSPFEMLSGVGHEPSRQVRDATLSDLTTYYFLELKRQFRLNRGA</sequence>
<organism evidence="1 2">
    <name type="scientific">Luteimonas flava</name>
    <dbReference type="NCBI Taxonomy" id="3115822"/>
    <lineage>
        <taxon>Bacteria</taxon>
        <taxon>Pseudomonadati</taxon>
        <taxon>Pseudomonadota</taxon>
        <taxon>Gammaproteobacteria</taxon>
        <taxon>Lysobacterales</taxon>
        <taxon>Lysobacteraceae</taxon>
        <taxon>Luteimonas</taxon>
    </lineage>
</organism>
<comment type="caution">
    <text evidence="1">The sequence shown here is derived from an EMBL/GenBank/DDBJ whole genome shotgun (WGS) entry which is preliminary data.</text>
</comment>
<protein>
    <recommendedName>
        <fullName evidence="3">Phage tail protein</fullName>
    </recommendedName>
</protein>
<dbReference type="Proteomes" id="UP001358324">
    <property type="component" value="Unassembled WGS sequence"/>
</dbReference>
<proteinExistence type="predicted"/>
<dbReference type="RefSeq" id="WP_332077576.1">
    <property type="nucleotide sequence ID" value="NZ_JAZHBM010000001.1"/>
</dbReference>
<reference evidence="1 2" key="1">
    <citation type="submission" date="2024-01" db="EMBL/GenBank/DDBJ databases">
        <title>Novel species of the genus Luteimonas isolated from rivers.</title>
        <authorList>
            <person name="Lu H."/>
        </authorList>
    </citation>
    <scope>NUCLEOTIDE SEQUENCE [LARGE SCALE GENOMIC DNA]</scope>
    <source>
        <strain evidence="1 2">SMYT11W</strain>
    </source>
</reference>
<accession>A0ABU7WDQ1</accession>